<dbReference type="HOGENOM" id="CLU_022279_1_1_0"/>
<dbReference type="SUPFAM" id="SSF103365">
    <property type="entry name" value="Hypothetical protein PH1602"/>
    <property type="match status" value="1"/>
</dbReference>
<dbReference type="GO" id="GO:0170057">
    <property type="term" value="F:RNA ligase (GTP) activity"/>
    <property type="evidence" value="ECO:0007669"/>
    <property type="project" value="UniProtKB-EC"/>
</dbReference>
<dbReference type="InterPro" id="IPR036025">
    <property type="entry name" value="RtcB-like_sf"/>
</dbReference>
<feature type="binding site" evidence="11">
    <location>
        <position position="159"/>
    </location>
    <ligand>
        <name>Mn(2+)</name>
        <dbReference type="ChEBI" id="CHEBI:29035"/>
        <label>2</label>
    </ligand>
</feature>
<dbReference type="GO" id="GO:0006281">
    <property type="term" value="P:DNA repair"/>
    <property type="evidence" value="ECO:0007669"/>
    <property type="project" value="TreeGrafter"/>
</dbReference>
<evidence type="ECO:0000256" key="9">
    <source>
        <dbReference type="PIRSR" id="PIRSR601233-1"/>
    </source>
</evidence>
<dbReference type="PANTHER" id="PTHR43749">
    <property type="entry name" value="RNA-SPLICING LIGASE RTCB"/>
    <property type="match status" value="1"/>
</dbReference>
<dbReference type="GO" id="GO:0030145">
    <property type="term" value="F:manganese ion binding"/>
    <property type="evidence" value="ECO:0007669"/>
    <property type="project" value="TreeGrafter"/>
</dbReference>
<evidence type="ECO:0000313" key="13">
    <source>
        <dbReference type="Proteomes" id="UP000007039"/>
    </source>
</evidence>
<evidence type="ECO:0000256" key="3">
    <source>
        <dbReference type="ARBA" id="ARBA00022723"/>
    </source>
</evidence>
<evidence type="ECO:0000256" key="8">
    <source>
        <dbReference type="ARBA" id="ARBA00047746"/>
    </source>
</evidence>
<dbReference type="EMBL" id="CP002347">
    <property type="protein sequence ID" value="ADR19021.1"/>
    <property type="molecule type" value="Genomic_DNA"/>
</dbReference>
<organism evidence="12 13">
    <name type="scientific">Calditerrivibrio nitroreducens (strain DSM 19672 / NBRC 101217 / Yu37-1)</name>
    <dbReference type="NCBI Taxonomy" id="768670"/>
    <lineage>
        <taxon>Bacteria</taxon>
        <taxon>Pseudomonadati</taxon>
        <taxon>Deferribacterota</taxon>
        <taxon>Deferribacteres</taxon>
        <taxon>Deferribacterales</taxon>
        <taxon>Calditerrivibrionaceae</taxon>
    </lineage>
</organism>
<dbReference type="Gene3D" id="3.90.1860.10">
    <property type="entry name" value="tRNA-splicing ligase RtcB"/>
    <property type="match status" value="1"/>
</dbReference>
<keyword evidence="5" id="KW-0692">RNA repair</keyword>
<name>E4TIA5_CALNY</name>
<dbReference type="Pfam" id="PF01139">
    <property type="entry name" value="RtcB"/>
    <property type="match status" value="2"/>
</dbReference>
<comment type="cofactor">
    <cofactor evidence="11">
        <name>Mn(2+)</name>
        <dbReference type="ChEBI" id="CHEBI:29035"/>
    </cofactor>
    <text evidence="11">Binds 2 manganese ions per subunit.</text>
</comment>
<feature type="binding site" evidence="11">
    <location>
        <position position="144"/>
    </location>
    <ligand>
        <name>Mn(2+)</name>
        <dbReference type="ChEBI" id="CHEBI:29035"/>
        <label>1</label>
    </ligand>
</feature>
<dbReference type="GO" id="GO:0006396">
    <property type="term" value="P:RNA processing"/>
    <property type="evidence" value="ECO:0007669"/>
    <property type="project" value="InterPro"/>
</dbReference>
<dbReference type="STRING" id="768670.Calni_1110"/>
<evidence type="ECO:0000256" key="7">
    <source>
        <dbReference type="ARBA" id="ARBA00023211"/>
    </source>
</evidence>
<keyword evidence="4 10" id="KW-0547">Nucleotide-binding</keyword>
<gene>
    <name evidence="12" type="ordered locus">Calni_1110</name>
</gene>
<dbReference type="KEGG" id="cni:Calni_1110"/>
<dbReference type="OrthoDB" id="9802323at2"/>
<dbReference type="InterPro" id="IPR052915">
    <property type="entry name" value="RtcB-like"/>
</dbReference>
<proteinExistence type="predicted"/>
<evidence type="ECO:0000256" key="10">
    <source>
        <dbReference type="PIRSR" id="PIRSR601233-2"/>
    </source>
</evidence>
<protein>
    <recommendedName>
        <fullName evidence="1">3'-phosphate/5'-hydroxy nucleic acid ligase</fullName>
        <ecNumber evidence="1">6.5.1.8</ecNumber>
    </recommendedName>
</protein>
<reference evidence="12 13" key="2">
    <citation type="journal article" date="2011" name="Stand. Genomic Sci.">
        <title>Complete genome sequence of Calditerrivibrio nitroreducens type strain (Yu37-1).</title>
        <authorList>
            <person name="Pitluck S."/>
            <person name="Sikorski J."/>
            <person name="Zeytun A."/>
            <person name="Lapidus A."/>
            <person name="Nolan M."/>
            <person name="Lucas S."/>
            <person name="Hammon N."/>
            <person name="Deshpande S."/>
            <person name="Cheng J.F."/>
            <person name="Tapia R."/>
            <person name="Han C."/>
            <person name="Goodwin L."/>
            <person name="Liolios K."/>
            <person name="Pagani I."/>
            <person name="Ivanova N."/>
            <person name="Mavromatis K."/>
            <person name="Pati A."/>
            <person name="Chen A."/>
            <person name="Palaniappan K."/>
            <person name="Hauser L."/>
            <person name="Chang Y.J."/>
            <person name="Jeffries C.D."/>
            <person name="Detter J.C."/>
            <person name="Brambilla E."/>
            <person name="Djao O.D."/>
            <person name="Rohde M."/>
            <person name="Spring S."/>
            <person name="Goker M."/>
            <person name="Woyke T."/>
            <person name="Bristow J."/>
            <person name="Eisen J.A."/>
            <person name="Markowitz V."/>
            <person name="Hugenholtz P."/>
            <person name="Kyrpides N.C."/>
            <person name="Klenk H.P."/>
            <person name="Land M."/>
        </authorList>
    </citation>
    <scope>NUCLEOTIDE SEQUENCE [LARGE SCALE GENOMIC DNA]</scope>
    <source>
        <strain evidence="13">DSM 19672 / NBRC 101217 / Yu37-1</strain>
    </source>
</reference>
<dbReference type="eggNOG" id="COG1690">
    <property type="taxonomic scope" value="Bacteria"/>
</dbReference>
<feature type="binding site" evidence="11">
    <location>
        <position position="72"/>
    </location>
    <ligand>
        <name>Mn(2+)</name>
        <dbReference type="ChEBI" id="CHEBI:29035"/>
        <label>1</label>
    </ligand>
</feature>
<dbReference type="EC" id="6.5.1.8" evidence="1"/>
<evidence type="ECO:0000256" key="2">
    <source>
        <dbReference type="ARBA" id="ARBA00022598"/>
    </source>
</evidence>
<feature type="binding site" evidence="10">
    <location>
        <begin position="143"/>
        <end position="147"/>
    </location>
    <ligand>
        <name>GMP</name>
        <dbReference type="ChEBI" id="CHEBI:58115"/>
    </ligand>
</feature>
<keyword evidence="13" id="KW-1185">Reference proteome</keyword>
<feature type="binding site" evidence="10">
    <location>
        <position position="274"/>
    </location>
    <ligand>
        <name>GMP</name>
        <dbReference type="ChEBI" id="CHEBI:58115"/>
    </ligand>
</feature>
<keyword evidence="6 10" id="KW-0342">GTP-binding</keyword>
<dbReference type="AlphaFoldDB" id="E4TIA5"/>
<feature type="binding site" evidence="10">
    <location>
        <begin position="241"/>
        <end position="242"/>
    </location>
    <ligand>
        <name>GMP</name>
        <dbReference type="ChEBI" id="CHEBI:58115"/>
    </ligand>
</feature>
<dbReference type="GO" id="GO:0042245">
    <property type="term" value="P:RNA repair"/>
    <property type="evidence" value="ECO:0007669"/>
    <property type="project" value="UniProtKB-KW"/>
</dbReference>
<evidence type="ECO:0000313" key="12">
    <source>
        <dbReference type="EMBL" id="ADR19021.1"/>
    </source>
</evidence>
<sequence>MLRIKGDFGEADIFTDNVDETTISQVKNLCNSVIAKNSKIRIMPDCHAGAGCVIGTTMTIKDKIVPNLVGVDIGCGMYVVKLKDFKDPELLDEIIKNFIPSGKSVRNKTYKRVEEIEIDKLKSKKEVDIQRGYLSIGTLGGGNHFIEVAKGEGYYLIIHSGSRHPGKQVAEYYQSLAKKICQKKGIKIANGLEYLEGEEMENYLNDMKIMQNYAKINRESMAEIIIDKMKLEALDSFHTIHNYIDIDNSILRKGAVSAKKGERILIPLNMKDGSLICLGKGNPNWNFSAPHGAGRIMSRNKAKEVITLEQFKEAMKGVFSTTINKWTLDEAPQAYKSPDEIIKSIGETVEILERLIPVYNFKAAE</sequence>
<keyword evidence="7 11" id="KW-0464">Manganese</keyword>
<evidence type="ECO:0000256" key="11">
    <source>
        <dbReference type="PIRSR" id="PIRSR601233-3"/>
    </source>
</evidence>
<dbReference type="RefSeq" id="WP_013451233.1">
    <property type="nucleotide sequence ID" value="NC_014758.1"/>
</dbReference>
<dbReference type="Proteomes" id="UP000007039">
    <property type="component" value="Chromosome"/>
</dbReference>
<feature type="binding site" evidence="10">
    <location>
        <begin position="291"/>
        <end position="294"/>
    </location>
    <ligand>
        <name>GMP</name>
        <dbReference type="ChEBI" id="CHEBI:58115"/>
    </ligand>
</feature>
<reference key="1">
    <citation type="submission" date="2010-11" db="EMBL/GenBank/DDBJ databases">
        <title>The complete genome of chromosome of Calditerrivibrio nitroreducens DSM 19672.</title>
        <authorList>
            <consortium name="US DOE Joint Genome Institute (JGI-PGF)"/>
            <person name="Lucas S."/>
            <person name="Copeland A."/>
            <person name="Lapidus A."/>
            <person name="Bruce D."/>
            <person name="Goodwin L."/>
            <person name="Pitluck S."/>
            <person name="Kyrpides N."/>
            <person name="Mavromatis K."/>
            <person name="Ivanova N."/>
            <person name="Mikhailova N."/>
            <person name="Zeytun A."/>
            <person name="Brettin T."/>
            <person name="Detter J.C."/>
            <person name="Tapia R."/>
            <person name="Han C."/>
            <person name="Land M."/>
            <person name="Hauser L."/>
            <person name="Markowitz V."/>
            <person name="Cheng J.-F."/>
            <person name="Hugenholtz P."/>
            <person name="Woyke T."/>
            <person name="Wu D."/>
            <person name="Spring S."/>
            <person name="Schroeder M."/>
            <person name="Brambilla E."/>
            <person name="Klenk H.-P."/>
            <person name="Eisen J.A."/>
        </authorList>
    </citation>
    <scope>NUCLEOTIDE SEQUENCE [LARGE SCALE GENOMIC DNA]</scope>
    <source>
        <strain>DSM 19672</strain>
    </source>
</reference>
<feature type="binding site" evidence="10">
    <location>
        <begin position="267"/>
        <end position="270"/>
    </location>
    <ligand>
        <name>GMP</name>
        <dbReference type="ChEBI" id="CHEBI:58115"/>
    </ligand>
</feature>
<feature type="active site" description="GMP-histidine intermediate" evidence="9">
    <location>
        <position position="291"/>
    </location>
</feature>
<evidence type="ECO:0000256" key="4">
    <source>
        <dbReference type="ARBA" id="ARBA00022741"/>
    </source>
</evidence>
<comment type="catalytic activity">
    <reaction evidence="8">
        <text>a 3'-end 3'-phospho-ribonucleotide-RNA + a 5'-end dephospho-ribonucleoside-RNA + GTP = a ribonucleotidyl-ribonucleotide-RNA + GMP + diphosphate</text>
        <dbReference type="Rhea" id="RHEA:68076"/>
        <dbReference type="Rhea" id="RHEA-COMP:10463"/>
        <dbReference type="Rhea" id="RHEA-COMP:13936"/>
        <dbReference type="Rhea" id="RHEA-COMP:17355"/>
        <dbReference type="ChEBI" id="CHEBI:33019"/>
        <dbReference type="ChEBI" id="CHEBI:37565"/>
        <dbReference type="ChEBI" id="CHEBI:58115"/>
        <dbReference type="ChEBI" id="CHEBI:83062"/>
        <dbReference type="ChEBI" id="CHEBI:138284"/>
        <dbReference type="ChEBI" id="CHEBI:173118"/>
        <dbReference type="EC" id="6.5.1.8"/>
    </reaction>
</comment>
<keyword evidence="2" id="KW-0436">Ligase</keyword>
<dbReference type="GO" id="GO:0005525">
    <property type="term" value="F:GTP binding"/>
    <property type="evidence" value="ECO:0007669"/>
    <property type="project" value="UniProtKB-KW"/>
</dbReference>
<evidence type="ECO:0000256" key="6">
    <source>
        <dbReference type="ARBA" id="ARBA00023134"/>
    </source>
</evidence>
<accession>E4TIA5</accession>
<dbReference type="InterPro" id="IPR001233">
    <property type="entry name" value="RtcB"/>
</dbReference>
<dbReference type="GO" id="GO:0003909">
    <property type="term" value="F:DNA ligase activity"/>
    <property type="evidence" value="ECO:0007669"/>
    <property type="project" value="TreeGrafter"/>
</dbReference>
<feature type="binding site" evidence="11">
    <location>
        <position position="241"/>
    </location>
    <ligand>
        <name>Mn(2+)</name>
        <dbReference type="ChEBI" id="CHEBI:29035"/>
        <label>2</label>
    </ligand>
</feature>
<dbReference type="PANTHER" id="PTHR43749:SF2">
    <property type="entry name" value="RNA-SPLICING LIGASE RTCB"/>
    <property type="match status" value="1"/>
</dbReference>
<evidence type="ECO:0000256" key="5">
    <source>
        <dbReference type="ARBA" id="ARBA00022800"/>
    </source>
</evidence>
<keyword evidence="3 11" id="KW-0479">Metal-binding</keyword>
<evidence type="ECO:0000256" key="1">
    <source>
        <dbReference type="ARBA" id="ARBA00012726"/>
    </source>
</evidence>